<dbReference type="Pfam" id="PF00041">
    <property type="entry name" value="fn3"/>
    <property type="match status" value="3"/>
</dbReference>
<gene>
    <name evidence="4" type="ORF">J8H85_07700</name>
</gene>
<keyword evidence="1" id="KW-0677">Repeat</keyword>
<dbReference type="PANTHER" id="PTHR46708:SF2">
    <property type="entry name" value="FIBRONECTIN TYPE-III DOMAIN-CONTAINING PROTEIN"/>
    <property type="match status" value="1"/>
</dbReference>
<name>A0ABS4BSZ0_9FLAO</name>
<dbReference type="InterPro" id="IPR011050">
    <property type="entry name" value="Pectin_lyase_fold/virulence"/>
</dbReference>
<reference evidence="4 5" key="1">
    <citation type="submission" date="2021-04" db="EMBL/GenBank/DDBJ databases">
        <title>Mariniflexile gromovii gen. nov., sp. nov., a gliding bacterium isolated from the sea urchin Strongylocentrotus intermedius.</title>
        <authorList>
            <person name="Ko S."/>
            <person name="Le V."/>
            <person name="Ahn C.-Y."/>
            <person name="Oh H.-M."/>
        </authorList>
    </citation>
    <scope>NUCLEOTIDE SEQUENCE [LARGE SCALE GENOMIC DNA]</scope>
    <source>
        <strain evidence="4 5">KCTC 12570</strain>
    </source>
</reference>
<dbReference type="CDD" id="cd00063">
    <property type="entry name" value="FN3"/>
    <property type="match status" value="3"/>
</dbReference>
<dbReference type="InterPro" id="IPR036116">
    <property type="entry name" value="FN3_sf"/>
</dbReference>
<protein>
    <submittedName>
        <fullName evidence="4">Fibronectin type III domain-containing protein</fullName>
    </submittedName>
</protein>
<evidence type="ECO:0000313" key="5">
    <source>
        <dbReference type="Proteomes" id="UP000670776"/>
    </source>
</evidence>
<dbReference type="RefSeq" id="WP_209654205.1">
    <property type="nucleotide sequence ID" value="NZ_JAGJCB010000005.1"/>
</dbReference>
<dbReference type="SUPFAM" id="SSF49265">
    <property type="entry name" value="Fibronectin type III"/>
    <property type="match status" value="2"/>
</dbReference>
<comment type="caution">
    <text evidence="4">The sequence shown here is derived from an EMBL/GenBank/DDBJ whole genome shotgun (WGS) entry which is preliminary data.</text>
</comment>
<sequence>MRFIILFLLFSTAAVSQNYHYSLDQQEADVIAPTAPTNVVVSNIAISAVDITWTASTDNVAVTNYNIYNNNTLIKASIGNVTSFTLTGLAPSNNYNITVRALDAAGNISSNSNAQSFSTIGTPDTTPPSNPTGLIVSNITETTADLSWTASTDNIGVVDYQVYNNGILLIPSIGNNGTSVNLTGLTPDTNHSLTLRAIDVAGNISEDSNTINFTTLFVDTVAPSIPTNLVASDITQSSATLTWTASTDNVAVTDYKIYNNGVLLVESTGNVTTYSITGLNANTVYSLTVSAIDDAGNKSEVSTTTEFTTLAVLLAENMREEIPYFKAYLLPLAEKANLQNALDTYGAVRLEKGDYGFNNKTVITMSSNQKLYGHPSLTQTPKIAITSGSSNVEIQCIWNEEIEFLSGAPIKNCLLKSIKWSNIVTTGGMLEDNLFIDVKSSILFDMSRSGYYRNNRVYRHQVHIPLALKILGNSATPSYGNVHVWSNWLTPRAEGVILDNIESITFLGGDSEGWNGSNLTTKAMFTATNMGTLKITDLGGGNGYCPGCETPAWDIQAENLYFYNKYISNVSPYKSVARAGTNVFSVKTLSGTELYDVETGGIHFKAHPSNSDGSQYNSVYLNGVEQTAVTITDPTLQEKLTSMILGPQYTPIERYNWETLPDPLGTNWESERIGKPDSKQYIQNLIDTNTIAELPEGVYYIGSSLTLKANEFINQGIIGSGTGKTVICGITDDFPLITINSDPNLQMSIHLAHLTLQGGSKGIYFPKETRLIAYNIWKYIIFRNQSIGIHFHEMFGFDNNYLEYVNFVNCGTAIFNDGLENTGQDNWYESELGYMDKTFYYRCQFINCDNALELQSYRASGGNTWMECKFDGNKKIGDFSGNNYPIFVNSDFTNNTGGNLTGSFLFEGEPGVFCNSNFSGNSSNYIFNTKGFISYGSNFLDTVTLCSPDVHWDQSFYVFNSTLNGLLGGGRRWNQGCFVNSNFALQPELSKLFVNISDSVNKTIIDGTPNPYPQLFVKH</sequence>
<feature type="domain" description="Fibronectin type-III" evidence="3">
    <location>
        <begin position="127"/>
        <end position="218"/>
    </location>
</feature>
<dbReference type="InterPro" id="IPR013783">
    <property type="entry name" value="Ig-like_fold"/>
</dbReference>
<keyword evidence="2" id="KW-0732">Signal</keyword>
<feature type="signal peptide" evidence="2">
    <location>
        <begin position="1"/>
        <end position="16"/>
    </location>
</feature>
<proteinExistence type="predicted"/>
<dbReference type="InterPro" id="IPR003961">
    <property type="entry name" value="FN3_dom"/>
</dbReference>
<dbReference type="Gene3D" id="2.60.40.10">
    <property type="entry name" value="Immunoglobulins"/>
    <property type="match status" value="3"/>
</dbReference>
<dbReference type="PROSITE" id="PS50853">
    <property type="entry name" value="FN3"/>
    <property type="match status" value="3"/>
</dbReference>
<evidence type="ECO:0000313" key="4">
    <source>
        <dbReference type="EMBL" id="MBP0903709.1"/>
    </source>
</evidence>
<dbReference type="Proteomes" id="UP000670776">
    <property type="component" value="Unassembled WGS sequence"/>
</dbReference>
<dbReference type="PANTHER" id="PTHR46708">
    <property type="entry name" value="TENASCIN"/>
    <property type="match status" value="1"/>
</dbReference>
<evidence type="ECO:0000256" key="2">
    <source>
        <dbReference type="SAM" id="SignalP"/>
    </source>
</evidence>
<feature type="domain" description="Fibronectin type-III" evidence="3">
    <location>
        <begin position="35"/>
        <end position="125"/>
    </location>
</feature>
<feature type="chain" id="PRO_5047526594" evidence="2">
    <location>
        <begin position="17"/>
        <end position="1019"/>
    </location>
</feature>
<evidence type="ECO:0000256" key="1">
    <source>
        <dbReference type="ARBA" id="ARBA00022737"/>
    </source>
</evidence>
<dbReference type="EMBL" id="JAGJCB010000005">
    <property type="protein sequence ID" value="MBP0903709.1"/>
    <property type="molecule type" value="Genomic_DNA"/>
</dbReference>
<organism evidence="4 5">
    <name type="scientific">Mariniflexile gromovii</name>
    <dbReference type="NCBI Taxonomy" id="362523"/>
    <lineage>
        <taxon>Bacteria</taxon>
        <taxon>Pseudomonadati</taxon>
        <taxon>Bacteroidota</taxon>
        <taxon>Flavobacteriia</taxon>
        <taxon>Flavobacteriales</taxon>
        <taxon>Flavobacteriaceae</taxon>
        <taxon>Mariniflexile</taxon>
    </lineage>
</organism>
<dbReference type="InterPro" id="IPR050991">
    <property type="entry name" value="ECM_Regulatory_Proteins"/>
</dbReference>
<dbReference type="SUPFAM" id="SSF51126">
    <property type="entry name" value="Pectin lyase-like"/>
    <property type="match status" value="1"/>
</dbReference>
<keyword evidence="5" id="KW-1185">Reference proteome</keyword>
<feature type="domain" description="Fibronectin type-III" evidence="3">
    <location>
        <begin position="225"/>
        <end position="312"/>
    </location>
</feature>
<evidence type="ECO:0000259" key="3">
    <source>
        <dbReference type="PROSITE" id="PS50853"/>
    </source>
</evidence>
<accession>A0ABS4BSZ0</accession>
<dbReference type="SMART" id="SM00060">
    <property type="entry name" value="FN3"/>
    <property type="match status" value="3"/>
</dbReference>